<evidence type="ECO:0000259" key="1">
    <source>
        <dbReference type="PROSITE" id="PS50076"/>
    </source>
</evidence>
<reference evidence="3" key="1">
    <citation type="submission" date="2013-09" db="EMBL/GenBank/DDBJ databases">
        <title>Corchorus olitorius genome sequencing.</title>
        <authorList>
            <person name="Alam M."/>
            <person name="Haque M.S."/>
            <person name="Islam M.S."/>
            <person name="Emdad E.M."/>
            <person name="Islam M.M."/>
            <person name="Ahmed B."/>
            <person name="Halim A."/>
            <person name="Hossen Q.M.M."/>
            <person name="Hossain M.Z."/>
            <person name="Ahmed R."/>
            <person name="Khan M.M."/>
            <person name="Islam R."/>
            <person name="Rashid M.M."/>
            <person name="Khan S.A."/>
            <person name="Rahman M.S."/>
            <person name="Alam M."/>
            <person name="Yahiya A.S."/>
            <person name="Khan M.S."/>
            <person name="Azam M.S."/>
            <person name="Haque T."/>
            <person name="Lashkar M.Z.H."/>
            <person name="Akhand A.I."/>
            <person name="Morshed G."/>
            <person name="Roy S."/>
            <person name="Uddin K.S."/>
            <person name="Rabeya T."/>
            <person name="Hossain A.S."/>
            <person name="Chowdhury A."/>
            <person name="Snigdha A.R."/>
            <person name="Mortoza M.S."/>
            <person name="Matin S.A."/>
            <person name="Hoque S.M.E."/>
            <person name="Islam M.K."/>
            <person name="Roy D.K."/>
            <person name="Haider R."/>
            <person name="Moosa M.M."/>
            <person name="Elias S.M."/>
            <person name="Hasan A.M."/>
            <person name="Jahan S."/>
            <person name="Shafiuddin M."/>
            <person name="Mahmood N."/>
            <person name="Shommy N.S."/>
        </authorList>
    </citation>
    <scope>NUCLEOTIDE SEQUENCE [LARGE SCALE GENOMIC DNA]</scope>
    <source>
        <strain evidence="3">cv. O-4</strain>
    </source>
</reference>
<dbReference type="InterPro" id="IPR036869">
    <property type="entry name" value="J_dom_sf"/>
</dbReference>
<gene>
    <name evidence="2" type="ORF">COLO4_32383</name>
</gene>
<proteinExistence type="predicted"/>
<organism evidence="2 3">
    <name type="scientific">Corchorus olitorius</name>
    <dbReference type="NCBI Taxonomy" id="93759"/>
    <lineage>
        <taxon>Eukaryota</taxon>
        <taxon>Viridiplantae</taxon>
        <taxon>Streptophyta</taxon>
        <taxon>Embryophyta</taxon>
        <taxon>Tracheophyta</taxon>
        <taxon>Spermatophyta</taxon>
        <taxon>Magnoliopsida</taxon>
        <taxon>eudicotyledons</taxon>
        <taxon>Gunneridae</taxon>
        <taxon>Pentapetalae</taxon>
        <taxon>rosids</taxon>
        <taxon>malvids</taxon>
        <taxon>Malvales</taxon>
        <taxon>Malvaceae</taxon>
        <taxon>Grewioideae</taxon>
        <taxon>Apeibeae</taxon>
        <taxon>Corchorus</taxon>
    </lineage>
</organism>
<dbReference type="Proteomes" id="UP000187203">
    <property type="component" value="Unassembled WGS sequence"/>
</dbReference>
<comment type="caution">
    <text evidence="2">The sequence shown here is derived from an EMBL/GenBank/DDBJ whole genome shotgun (WGS) entry which is preliminary data.</text>
</comment>
<accession>A0A1R3GZV5</accession>
<sequence length="149" mass="16380">MDGNSSEAERWLSIAEKLLASRDLHGTRTFALRARESAPILADQILAITDTLLTAQANPQDWYGILQLDPLTQSMEVVASQYRKLALLLDPRKNRLTFADQAFRIVSEAWNVLSTGSSAAEGDAILIYANAAERNPTASYSIAICEEKP</sequence>
<dbReference type="OrthoDB" id="10250354at2759"/>
<dbReference type="SMART" id="SM00271">
    <property type="entry name" value="DnaJ"/>
    <property type="match status" value="1"/>
</dbReference>
<dbReference type="AlphaFoldDB" id="A0A1R3GZV5"/>
<dbReference type="Pfam" id="PF00226">
    <property type="entry name" value="DnaJ"/>
    <property type="match status" value="1"/>
</dbReference>
<protein>
    <recommendedName>
        <fullName evidence="1">J domain-containing protein</fullName>
    </recommendedName>
</protein>
<keyword evidence="3" id="KW-1185">Reference proteome</keyword>
<evidence type="ECO:0000313" key="3">
    <source>
        <dbReference type="Proteomes" id="UP000187203"/>
    </source>
</evidence>
<dbReference type="Gene3D" id="1.10.287.110">
    <property type="entry name" value="DnaJ domain"/>
    <property type="match status" value="1"/>
</dbReference>
<dbReference type="STRING" id="93759.A0A1R3GZV5"/>
<dbReference type="SUPFAM" id="SSF46565">
    <property type="entry name" value="Chaperone J-domain"/>
    <property type="match status" value="1"/>
</dbReference>
<dbReference type="PROSITE" id="PS50076">
    <property type="entry name" value="DNAJ_2"/>
    <property type="match status" value="1"/>
</dbReference>
<dbReference type="EMBL" id="AWUE01021109">
    <property type="protein sequence ID" value="OMO63520.1"/>
    <property type="molecule type" value="Genomic_DNA"/>
</dbReference>
<feature type="domain" description="J" evidence="1">
    <location>
        <begin position="61"/>
        <end position="118"/>
    </location>
</feature>
<evidence type="ECO:0000313" key="2">
    <source>
        <dbReference type="EMBL" id="OMO63520.1"/>
    </source>
</evidence>
<name>A0A1R3GZV5_9ROSI</name>
<dbReference type="PANTHER" id="PTHR45496:SF19">
    <property type="entry name" value="J DOMAIN-CONTAINING PROTEIN"/>
    <property type="match status" value="1"/>
</dbReference>
<dbReference type="CDD" id="cd06257">
    <property type="entry name" value="DnaJ"/>
    <property type="match status" value="1"/>
</dbReference>
<dbReference type="InterPro" id="IPR053052">
    <property type="entry name" value="Imprinting_Balance_Reg"/>
</dbReference>
<dbReference type="InterPro" id="IPR001623">
    <property type="entry name" value="DnaJ_domain"/>
</dbReference>
<dbReference type="PANTHER" id="PTHR45496">
    <property type="entry name" value="CHAPERONE DNAJ-DOMAIN SUPERFAMILY PROTEIN"/>
    <property type="match status" value="1"/>
</dbReference>